<keyword evidence="3" id="KW-1185">Reference proteome</keyword>
<name>A0A0C7N6U5_9SACH</name>
<sequence>MDKTPVGNSKRRFQSSDVVDSFDFESGHRNDISEFENRTPIAAEPRKRVTRRKHRNSRLGCNECKRRRIKCDEELPECRNCRNRLRKPGDDSVFQCSYLSMSKKEIEEFKVQKAANGLLSAPRVVQDAGSFIPSFQSPSPTFKAIVPTSEEENAVEIIMIPHRRVDIPKSVWNSMVGMEVLRVPRSLYVQLLLNCTQDWTLSTNLVVALNLLATIKSRSRKIEVSRREKCAAAERDFIHELSTLEPLIPKYRGKLLSFVRNLTSTFLTAESQVDDEVIGARLLIGNSAVQLMQMYLDTRYRDDHHMAMVDMCLEMFRKGLVAKVARSIQYFWNSLSLYHSLIYYPAYSTDLLLEIIDVLRDFKPFVLSTNDPHLELHFMELFTYLEYLVSLLPLSSGVLPLSVNGLYDVYRRWILNVPPEAFSILASMSGVHRVFYTFYHSVPAYLNNLFPAACYLLTRQFYGTTAFYPFSMKTILESLEPDLGPYAEFSLRLLSFMERRNFMLRHLFTVKNPLPDIISKDRFRIRKVCNMREKQIKSLRHELITWESYPDLIPADQIAPPVGHGDANVPEEPRFYATEGKDALKQLNSWREVKDTFSSPVEPFTKASHDEMSESHYVDQILQSLKEDSQYSSFGQNTPAIGAGANQFTETGHVLTDRGMFDKDCDISLFFERKRPTFLENKFNVEVLEKYKQDRICVMREPDES</sequence>
<dbReference type="PANTHER" id="PTHR47657:SF7">
    <property type="entry name" value="STEROL REGULATORY ELEMENT-BINDING PROTEIN ECM22"/>
    <property type="match status" value="1"/>
</dbReference>
<accession>A0A0C7N6U5</accession>
<dbReference type="HOGENOM" id="CLU_412228_0_0_1"/>
<dbReference type="SMART" id="SM00066">
    <property type="entry name" value="GAL4"/>
    <property type="match status" value="1"/>
</dbReference>
<dbReference type="STRING" id="1245769.A0A0C7N6U5"/>
<dbReference type="Pfam" id="PF00172">
    <property type="entry name" value="Zn_clus"/>
    <property type="match status" value="1"/>
</dbReference>
<dbReference type="GO" id="GO:0000981">
    <property type="term" value="F:DNA-binding transcription factor activity, RNA polymerase II-specific"/>
    <property type="evidence" value="ECO:0007669"/>
    <property type="project" value="InterPro"/>
</dbReference>
<gene>
    <name evidence="2" type="ORF">LALA0_S08e06568g</name>
</gene>
<evidence type="ECO:0000313" key="2">
    <source>
        <dbReference type="EMBL" id="CEP63612.1"/>
    </source>
</evidence>
<dbReference type="Proteomes" id="UP000054304">
    <property type="component" value="Unassembled WGS sequence"/>
</dbReference>
<proteinExistence type="predicted"/>
<dbReference type="GeneID" id="34687126"/>
<reference evidence="2 3" key="1">
    <citation type="submission" date="2014-12" db="EMBL/GenBank/DDBJ databases">
        <authorList>
            <person name="Neuveglise Cecile"/>
        </authorList>
    </citation>
    <scope>NUCLEOTIDE SEQUENCE [LARGE SCALE GENOMIC DNA]</scope>
    <source>
        <strain evidence="2 3">CBS 12615</strain>
    </source>
</reference>
<dbReference type="RefSeq" id="XP_022629825.1">
    <property type="nucleotide sequence ID" value="XM_022771224.1"/>
</dbReference>
<dbReference type="OrthoDB" id="416217at2759"/>
<dbReference type="PROSITE" id="PS50048">
    <property type="entry name" value="ZN2_CY6_FUNGAL_2"/>
    <property type="match status" value="1"/>
</dbReference>
<dbReference type="Gene3D" id="4.10.240.10">
    <property type="entry name" value="Zn(2)-C6 fungal-type DNA-binding domain"/>
    <property type="match status" value="1"/>
</dbReference>
<dbReference type="InterPro" id="IPR052400">
    <property type="entry name" value="Zn2-C6_fungal_TF"/>
</dbReference>
<dbReference type="InterPro" id="IPR036864">
    <property type="entry name" value="Zn2-C6_fun-type_DNA-bd_sf"/>
</dbReference>
<protein>
    <submittedName>
        <fullName evidence="2">LALA0S08e06568g1_1</fullName>
    </submittedName>
</protein>
<organism evidence="2 3">
    <name type="scientific">Lachancea lanzarotensis</name>
    <dbReference type="NCBI Taxonomy" id="1245769"/>
    <lineage>
        <taxon>Eukaryota</taxon>
        <taxon>Fungi</taxon>
        <taxon>Dikarya</taxon>
        <taxon>Ascomycota</taxon>
        <taxon>Saccharomycotina</taxon>
        <taxon>Saccharomycetes</taxon>
        <taxon>Saccharomycetales</taxon>
        <taxon>Saccharomycetaceae</taxon>
        <taxon>Lachancea</taxon>
    </lineage>
</organism>
<dbReference type="GO" id="GO:0008270">
    <property type="term" value="F:zinc ion binding"/>
    <property type="evidence" value="ECO:0007669"/>
    <property type="project" value="InterPro"/>
</dbReference>
<feature type="domain" description="Zn(2)-C6 fungal-type" evidence="1">
    <location>
        <begin position="60"/>
        <end position="98"/>
    </location>
</feature>
<dbReference type="EMBL" id="LN736367">
    <property type="protein sequence ID" value="CEP63612.1"/>
    <property type="molecule type" value="Genomic_DNA"/>
</dbReference>
<dbReference type="CDD" id="cd00067">
    <property type="entry name" value="GAL4"/>
    <property type="match status" value="1"/>
</dbReference>
<dbReference type="AlphaFoldDB" id="A0A0C7N6U5"/>
<dbReference type="SUPFAM" id="SSF57701">
    <property type="entry name" value="Zn2/Cys6 DNA-binding domain"/>
    <property type="match status" value="1"/>
</dbReference>
<evidence type="ECO:0000313" key="3">
    <source>
        <dbReference type="Proteomes" id="UP000054304"/>
    </source>
</evidence>
<evidence type="ECO:0000259" key="1">
    <source>
        <dbReference type="PROSITE" id="PS50048"/>
    </source>
</evidence>
<dbReference type="InterPro" id="IPR001138">
    <property type="entry name" value="Zn2Cys6_DnaBD"/>
</dbReference>
<dbReference type="PANTHER" id="PTHR47657">
    <property type="entry name" value="STEROL REGULATORY ELEMENT-BINDING PROTEIN ECM22"/>
    <property type="match status" value="1"/>
</dbReference>